<dbReference type="Gene3D" id="1.20.120.1770">
    <property type="match status" value="1"/>
</dbReference>
<sequence>MGKSLGALIFTGFLLFLSFFTSPSQAQTCNGLALPSNQVYSTCVDLPVLTAYLHWTFHQENSTADIAFRKTGTSPTNWVCWALNPSGGQMVGSQALVAFQQPNGSMTAYTTSIDSLGPSMRPGTLSFRVSNLRAQHSNGETLIFATLHLDANLLSTNQVWQEGPLTSGAPSMHSTTGDNVRSIGTINFQTGAATAGGGASNSRLRKRNVKKVDLFCSIFLAQIHGVLNAVSWGILMPCGAMIARYVKVFHVANPAWFYLHVACQLSAYIIGVAGWGTGLKLGSDSVGIQYNKHRNIGITLFCFGTLQMFAMLLRPKPDHKYRVYWNFYHYAIGYATIALSITNIYEGFDILNPEKKWKSAYTGVIISLGVTALVWEAVTWLIVIKKKRAVGSADKYANGANGGNGYGDRTQQHA</sequence>
<keyword evidence="18" id="KW-1185">Reference proteome</keyword>
<evidence type="ECO:0000256" key="5">
    <source>
        <dbReference type="ARBA" id="ARBA00022723"/>
    </source>
</evidence>
<keyword evidence="9 11" id="KW-0472">Membrane</keyword>
<keyword evidence="4 13" id="KW-0812">Transmembrane</keyword>
<dbReference type="InterPro" id="IPR017214">
    <property type="entry name" value="UCP037471"/>
</dbReference>
<dbReference type="InterPro" id="IPR006593">
    <property type="entry name" value="Cyt_b561/ferric_Rdtase_TM"/>
</dbReference>
<dbReference type="PROSITE" id="PS50939">
    <property type="entry name" value="CYTOCHROME_B561"/>
    <property type="match status" value="1"/>
</dbReference>
<evidence type="ECO:0000256" key="2">
    <source>
        <dbReference type="ARBA" id="ARBA00022448"/>
    </source>
</evidence>
<evidence type="ECO:0000256" key="10">
    <source>
        <dbReference type="ARBA" id="ARBA00053871"/>
    </source>
</evidence>
<keyword evidence="12" id="KW-0408">Iron</keyword>
<evidence type="ECO:0000256" key="7">
    <source>
        <dbReference type="ARBA" id="ARBA00022982"/>
    </source>
</evidence>
<feature type="binding site" description="axial binding residue" evidence="12">
    <location>
        <position position="224"/>
    </location>
    <ligand>
        <name>heme b</name>
        <dbReference type="ChEBI" id="CHEBI:60344"/>
        <label>1</label>
    </ligand>
    <ligandPart>
        <name>Fe</name>
        <dbReference type="ChEBI" id="CHEBI:18248"/>
    </ligandPart>
</feature>
<feature type="binding site" description="axial binding residue" evidence="12">
    <location>
        <position position="260"/>
    </location>
    <ligand>
        <name>heme b</name>
        <dbReference type="ChEBI" id="CHEBI:60344"/>
        <label>1</label>
    </ligand>
    <ligandPart>
        <name>Fe</name>
        <dbReference type="ChEBI" id="CHEBI:18248"/>
    </ligandPart>
</feature>
<feature type="domain" description="DOMON" evidence="15">
    <location>
        <begin position="49"/>
        <end position="163"/>
    </location>
</feature>
<organism evidence="17 18">
    <name type="scientific">Linum tenue</name>
    <dbReference type="NCBI Taxonomy" id="586396"/>
    <lineage>
        <taxon>Eukaryota</taxon>
        <taxon>Viridiplantae</taxon>
        <taxon>Streptophyta</taxon>
        <taxon>Embryophyta</taxon>
        <taxon>Tracheophyta</taxon>
        <taxon>Spermatophyta</taxon>
        <taxon>Magnoliopsida</taxon>
        <taxon>eudicotyledons</taxon>
        <taxon>Gunneridae</taxon>
        <taxon>Pentapetalae</taxon>
        <taxon>rosids</taxon>
        <taxon>fabids</taxon>
        <taxon>Malpighiales</taxon>
        <taxon>Linaceae</taxon>
        <taxon>Linum</taxon>
    </lineage>
</organism>
<dbReference type="GO" id="GO:0016020">
    <property type="term" value="C:membrane"/>
    <property type="evidence" value="ECO:0007669"/>
    <property type="project" value="UniProtKB-SubCell"/>
</dbReference>
<dbReference type="PANTHER" id="PTHR23130">
    <property type="entry name" value="CYTOCHROME B561 AND DOMON DOMAIN-CONTAINING PROTEIN"/>
    <property type="match status" value="1"/>
</dbReference>
<comment type="caution">
    <text evidence="17">The sequence shown here is derived from an EMBL/GenBank/DDBJ whole genome shotgun (WGS) entry which is preliminary data.</text>
</comment>
<evidence type="ECO:0000256" key="14">
    <source>
        <dbReference type="SAM" id="SignalP"/>
    </source>
</evidence>
<feature type="signal peptide" evidence="14">
    <location>
        <begin position="1"/>
        <end position="26"/>
    </location>
</feature>
<comment type="function">
    <text evidence="10">May act as a catecholamine-responsive trans-membrane electron transporter.</text>
</comment>
<keyword evidence="6 14" id="KW-0732">Signal</keyword>
<dbReference type="EMBL" id="CAMGYJ010000002">
    <property type="protein sequence ID" value="CAI0383816.1"/>
    <property type="molecule type" value="Genomic_DNA"/>
</dbReference>
<feature type="transmembrane region" description="Helical" evidence="13">
    <location>
        <begin position="296"/>
        <end position="313"/>
    </location>
</feature>
<keyword evidence="7 11" id="KW-0249">Electron transport</keyword>
<evidence type="ECO:0000256" key="13">
    <source>
        <dbReference type="SAM" id="Phobius"/>
    </source>
</evidence>
<dbReference type="InterPro" id="IPR005018">
    <property type="entry name" value="DOMON_domain"/>
</dbReference>
<evidence type="ECO:0000256" key="12">
    <source>
        <dbReference type="PIRSR" id="PIRSR037471-1"/>
    </source>
</evidence>
<dbReference type="SMART" id="SM00665">
    <property type="entry name" value="B561"/>
    <property type="match status" value="1"/>
</dbReference>
<accession>A0AAV0HFD6</accession>
<evidence type="ECO:0000256" key="3">
    <source>
        <dbReference type="ARBA" id="ARBA00022617"/>
    </source>
</evidence>
<feature type="binding site" description="axial binding residue" evidence="12">
    <location>
        <position position="329"/>
    </location>
    <ligand>
        <name>heme b</name>
        <dbReference type="ChEBI" id="CHEBI:60344"/>
        <label>1</label>
    </ligand>
    <ligandPart>
        <name>Fe</name>
        <dbReference type="ChEBI" id="CHEBI:18248"/>
    </ligandPart>
</feature>
<dbReference type="PANTHER" id="PTHR23130:SF199">
    <property type="entry name" value="CYTOCHROME B561 AND DOMON DOMAIN-CONTAINING PROTEIN"/>
    <property type="match status" value="1"/>
</dbReference>
<dbReference type="PIRSF" id="PIRSF037471">
    <property type="entry name" value="UCP037471"/>
    <property type="match status" value="1"/>
</dbReference>
<keyword evidence="8 13" id="KW-1133">Transmembrane helix</keyword>
<dbReference type="Pfam" id="PF03188">
    <property type="entry name" value="Cytochrom_B561"/>
    <property type="match status" value="1"/>
</dbReference>
<evidence type="ECO:0000259" key="16">
    <source>
        <dbReference type="PROSITE" id="PS50939"/>
    </source>
</evidence>
<feature type="transmembrane region" description="Helical" evidence="13">
    <location>
        <begin position="325"/>
        <end position="345"/>
    </location>
</feature>
<dbReference type="Proteomes" id="UP001154282">
    <property type="component" value="Unassembled WGS sequence"/>
</dbReference>
<protein>
    <recommendedName>
        <fullName evidence="11">Cytochrome b561 and DOMON domain-containing protein</fullName>
    </recommendedName>
</protein>
<dbReference type="CDD" id="cd08760">
    <property type="entry name" value="Cyt_b561_FRRS1_like"/>
    <property type="match status" value="1"/>
</dbReference>
<dbReference type="GO" id="GO:0046872">
    <property type="term" value="F:metal ion binding"/>
    <property type="evidence" value="ECO:0007669"/>
    <property type="project" value="UniProtKB-KW"/>
</dbReference>
<keyword evidence="3" id="KW-0349">Heme</keyword>
<reference evidence="17" key="1">
    <citation type="submission" date="2022-08" db="EMBL/GenBank/DDBJ databases">
        <authorList>
            <person name="Gutierrez-Valencia J."/>
        </authorList>
    </citation>
    <scope>NUCLEOTIDE SEQUENCE</scope>
</reference>
<evidence type="ECO:0000256" key="4">
    <source>
        <dbReference type="ARBA" id="ARBA00022692"/>
    </source>
</evidence>
<evidence type="ECO:0000256" key="6">
    <source>
        <dbReference type="ARBA" id="ARBA00022729"/>
    </source>
</evidence>
<comment type="subcellular location">
    <subcellularLocation>
        <location evidence="1">Membrane</location>
        <topology evidence="1">Multi-pass membrane protein</topology>
    </subcellularLocation>
</comment>
<evidence type="ECO:0000256" key="8">
    <source>
        <dbReference type="ARBA" id="ARBA00022989"/>
    </source>
</evidence>
<keyword evidence="2 11" id="KW-0813">Transport</keyword>
<dbReference type="FunFam" id="1.20.120.1770:FF:000007">
    <property type="entry name" value="Cytochrome b561 and DOMON domain-containing protein"/>
    <property type="match status" value="1"/>
</dbReference>
<proteinExistence type="predicted"/>
<feature type="chain" id="PRO_5043919912" description="Cytochrome b561 and DOMON domain-containing protein" evidence="14">
    <location>
        <begin position="27"/>
        <end position="414"/>
    </location>
</feature>
<evidence type="ECO:0000256" key="11">
    <source>
        <dbReference type="PIRNR" id="PIRNR037471"/>
    </source>
</evidence>
<evidence type="ECO:0000256" key="9">
    <source>
        <dbReference type="ARBA" id="ARBA00023136"/>
    </source>
</evidence>
<keyword evidence="5 12" id="KW-0479">Metal-binding</keyword>
<name>A0AAV0HFD6_9ROSI</name>
<dbReference type="Pfam" id="PF04526">
    <property type="entry name" value="DUF568"/>
    <property type="match status" value="1"/>
</dbReference>
<dbReference type="CDD" id="cd09629">
    <property type="entry name" value="DOMON_CIL1_like"/>
    <property type="match status" value="1"/>
</dbReference>
<evidence type="ECO:0000256" key="1">
    <source>
        <dbReference type="ARBA" id="ARBA00004141"/>
    </source>
</evidence>
<dbReference type="AlphaFoldDB" id="A0AAV0HFD6"/>
<dbReference type="PROSITE" id="PS50836">
    <property type="entry name" value="DOMON"/>
    <property type="match status" value="1"/>
</dbReference>
<evidence type="ECO:0000259" key="15">
    <source>
        <dbReference type="PROSITE" id="PS50836"/>
    </source>
</evidence>
<evidence type="ECO:0000313" key="17">
    <source>
        <dbReference type="EMBL" id="CAI0383816.1"/>
    </source>
</evidence>
<feature type="transmembrane region" description="Helical" evidence="13">
    <location>
        <begin position="255"/>
        <end position="276"/>
    </location>
</feature>
<feature type="transmembrane region" description="Helical" evidence="13">
    <location>
        <begin position="219"/>
        <end position="243"/>
    </location>
</feature>
<feature type="transmembrane region" description="Helical" evidence="13">
    <location>
        <begin position="360"/>
        <end position="383"/>
    </location>
</feature>
<feature type="domain" description="Cytochrome b561" evidence="16">
    <location>
        <begin position="174"/>
        <end position="384"/>
    </location>
</feature>
<comment type="cofactor">
    <cofactor evidence="11">
        <name>heme b</name>
        <dbReference type="ChEBI" id="CHEBI:60344"/>
    </cofactor>
    <text evidence="11">Binds 2 heme b groups non-covalently.</text>
</comment>
<gene>
    <name evidence="17" type="ORF">LITE_LOCUS4158</name>
</gene>
<dbReference type="InterPro" id="IPR045265">
    <property type="entry name" value="AIR12_DOMON"/>
</dbReference>
<feature type="binding site" description="axial binding residue" evidence="12">
    <location>
        <position position="293"/>
    </location>
    <ligand>
        <name>heme b</name>
        <dbReference type="ChEBI" id="CHEBI:60344"/>
        <label>1</label>
    </ligand>
    <ligandPart>
        <name>Fe</name>
        <dbReference type="ChEBI" id="CHEBI:18248"/>
    </ligandPart>
</feature>
<evidence type="ECO:0000313" key="18">
    <source>
        <dbReference type="Proteomes" id="UP001154282"/>
    </source>
</evidence>